<dbReference type="InterPro" id="IPR050417">
    <property type="entry name" value="Sugar_Epim/Isomerase"/>
</dbReference>
<dbReference type="PANTHER" id="PTHR43489">
    <property type="entry name" value="ISOMERASE"/>
    <property type="match status" value="1"/>
</dbReference>
<keyword evidence="5" id="KW-1185">Reference proteome</keyword>
<dbReference type="PIRSF" id="PIRSF006241">
    <property type="entry name" value="HyI"/>
    <property type="match status" value="1"/>
</dbReference>
<dbReference type="SUPFAM" id="SSF51658">
    <property type="entry name" value="Xylose isomerase-like"/>
    <property type="match status" value="1"/>
</dbReference>
<gene>
    <name evidence="4" type="ORF">Dfulv_15345</name>
</gene>
<evidence type="ECO:0000313" key="4">
    <source>
        <dbReference type="EMBL" id="UWP85535.1"/>
    </source>
</evidence>
<evidence type="ECO:0000313" key="5">
    <source>
        <dbReference type="Proteomes" id="UP001059617"/>
    </source>
</evidence>
<accession>A0ABY5W853</accession>
<dbReference type="PANTHER" id="PTHR43489:SF6">
    <property type="entry name" value="HYDROXYPYRUVATE ISOMERASE-RELATED"/>
    <property type="match status" value="1"/>
</dbReference>
<evidence type="ECO:0000259" key="3">
    <source>
        <dbReference type="Pfam" id="PF01261"/>
    </source>
</evidence>
<reference evidence="4" key="1">
    <citation type="submission" date="2021-04" db="EMBL/GenBank/DDBJ databases">
        <authorList>
            <person name="Hartkoorn R.C."/>
            <person name="Beaudoing E."/>
            <person name="Hot D."/>
        </authorList>
    </citation>
    <scope>NUCLEOTIDE SEQUENCE</scope>
    <source>
        <strain evidence="4">NRRL B-16292</strain>
    </source>
</reference>
<feature type="domain" description="Xylose isomerase-like TIM barrel" evidence="3">
    <location>
        <begin position="23"/>
        <end position="251"/>
    </location>
</feature>
<evidence type="ECO:0000256" key="2">
    <source>
        <dbReference type="PIRNR" id="PIRNR006241"/>
    </source>
</evidence>
<comment type="similarity">
    <text evidence="2">Belongs to the hyi family.</text>
</comment>
<reference evidence="4" key="2">
    <citation type="submission" date="2022-09" db="EMBL/GenBank/DDBJ databases">
        <title>Biosynthetic gene clusters of Dactylosporangioum fulvum.</title>
        <authorList>
            <person name="Caradec T."/>
        </authorList>
    </citation>
    <scope>NUCLEOTIDE SEQUENCE</scope>
    <source>
        <strain evidence="4">NRRL B-16292</strain>
    </source>
</reference>
<protein>
    <submittedName>
        <fullName evidence="4">TIM barrel protein</fullName>
    </submittedName>
</protein>
<dbReference type="Gene3D" id="3.20.20.150">
    <property type="entry name" value="Divalent-metal-dependent TIM barrel enzymes"/>
    <property type="match status" value="1"/>
</dbReference>
<organism evidence="4 5">
    <name type="scientific">Dactylosporangium fulvum</name>
    <dbReference type="NCBI Taxonomy" id="53359"/>
    <lineage>
        <taxon>Bacteria</taxon>
        <taxon>Bacillati</taxon>
        <taxon>Actinomycetota</taxon>
        <taxon>Actinomycetes</taxon>
        <taxon>Micromonosporales</taxon>
        <taxon>Micromonosporaceae</taxon>
        <taxon>Dactylosporangium</taxon>
    </lineage>
</organism>
<dbReference type="InterPro" id="IPR036237">
    <property type="entry name" value="Xyl_isomerase-like_sf"/>
</dbReference>
<proteinExistence type="inferred from homology"/>
<evidence type="ECO:0000256" key="1">
    <source>
        <dbReference type="ARBA" id="ARBA00023235"/>
    </source>
</evidence>
<dbReference type="InterPro" id="IPR013022">
    <property type="entry name" value="Xyl_isomerase-like_TIM-brl"/>
</dbReference>
<dbReference type="RefSeq" id="WP_259863662.1">
    <property type="nucleotide sequence ID" value="NZ_BAAAST010000014.1"/>
</dbReference>
<sequence length="268" mass="28114">MRPRYTVNCSLLFTDLPLLARPAAAKAAGFDAVEFWWPFTHAAPGDRELDAFAAAIIDAGVTLTGLNFFAGDMAGGDRGLLSWTGRAAEFRDNIDVAVGLGARLGVEGFNALYGNRINGVAAGEQDALAVENLVLAAAAAARVGARVLLEPISGAERYPLRTLADAHDVLLRAAAAGATRVALLADLYHLAVNGDDVDKAIATHLDRIGHVQIADAPGRGEPGTGALPLTTWIDDLYRAGFAGRVGLEYVPATDDPFGWLPRADRSTA</sequence>
<name>A0ABY5W853_9ACTN</name>
<dbReference type="Proteomes" id="UP001059617">
    <property type="component" value="Chromosome"/>
</dbReference>
<dbReference type="EMBL" id="CP073720">
    <property type="protein sequence ID" value="UWP85535.1"/>
    <property type="molecule type" value="Genomic_DNA"/>
</dbReference>
<dbReference type="Pfam" id="PF01261">
    <property type="entry name" value="AP_endonuc_2"/>
    <property type="match status" value="1"/>
</dbReference>
<dbReference type="InterPro" id="IPR026040">
    <property type="entry name" value="HyI-like"/>
</dbReference>
<keyword evidence="1 2" id="KW-0413">Isomerase</keyword>